<dbReference type="Pfam" id="PF13585">
    <property type="entry name" value="CHU_C"/>
    <property type="match status" value="1"/>
</dbReference>
<evidence type="ECO:0000313" key="3">
    <source>
        <dbReference type="EMBL" id="CAL2101842.1"/>
    </source>
</evidence>
<dbReference type="InterPro" id="IPR000601">
    <property type="entry name" value="PKD_dom"/>
</dbReference>
<feature type="domain" description="PKD" evidence="2">
    <location>
        <begin position="429"/>
        <end position="479"/>
    </location>
</feature>
<dbReference type="NCBIfam" id="TIGR04131">
    <property type="entry name" value="Bac_Flav_CTERM"/>
    <property type="match status" value="1"/>
</dbReference>
<gene>
    <name evidence="3" type="ORF">T190423A01A_10405</name>
</gene>
<sequence>MKKLLLFVLLVLITSTSIYSQKEANFWYFGQNAALDFNSGAPLPVSGSQLNTFEGCSSFSDANGDLLFYVGAPSPNARNLTIWNASNQPMPFSDVSNGGQTLKGDSSSSQSALTVPAPKKPNIYYLFTVGAVVGSGGEYGFWYYTVDMTQDGGRGDIVNGPVDLHAPLLKNQWTEKVTAVRASSCNTFWVISFAQNGDFYAYKVDENGVDTANPVVSSFSTLGITDPRGYLKVSPDGEKLLLANMTSGAYLFSFDDTTGRVSNYRGSSSPQRINVGAENAYGAEFSITSQKLYVSTGDWRFGSTENLYQYDVTQPTIAGVNASRYRVHSYVNTRGALQLGPDRKIYWTSDQNTRISVINQPDEAGAACDYSHQTVDLGGRTATQGLPPFLSSLLLPIEIKDQVTSDIVNDQTLQYCIGDTKTIAPDPVTGTNVVYEWTFDNGTTTTIVSSTIDLTLNSITPANAGTYRLKVTLTDNCGNVLEQLAKFNLEVYEAATATKPNNIFFCDVDNDGFNTFNLQNDVTPQVLNGLDPATFEVVYYLNAADANNNNTANALANPYTNPTPFSNQTIHARLHNRAAPNACFDVETFTLAVTGSPVPQNPVDYEECDDVVSGGDTDGFFNNFILNTKDNEILGPLDPAIYEVSYHFTLIGAQTDKTTDVIDKTIAYRNTSANSQTIYVRVENRNNAACNDASISFNLVVNPLPVIVNDPTIIRHCDDDTDLNSNINLTLAQQNISANYLNETFKYYPTQTDAINDTAEIINQTAHPLSNGDSVWVRTITNKNCYRISRIDIVIGHSSNVAYTNEFRVCDDFLDIDGNDTVNNNDTDGITNFDISSVETDVKALFPAALRPNLNVLIFENTTDRDAVLNAIPDLANYRNRNVPAATPQTLYIKIINTVNNDCTGLGEFTIWAQQPPLANTAANFELCDDFDSGAFDDGINININLRDRVNDILGPTQPLTDYTVTFHTSPTDANTGNSPILNDTNYTNQTRDRETIYVRVVNNSTGCFNDHLTFDIIINPLPVVTNAIPNLEVCDIATASDGDPRNRLAQNIDLSQRDADVLNGRSSSDFEVSYHRTRQDAIDGVLPLPKTNYSNDPTRTIFPANLLSDDPGLEVIHVSILNTATGCRNGIATLQLVVYPEPSLPVNITNLESCDNTSDTNQSDTNGINGDITLSSKIPEILQNYPATEHSNYNVTFHENLGDAQTGSSPINDNIYENTANNQTIYVRVQNTKTSCVNDDLTFNIVINPLPDFTVMTPVIVCLNNPQTRLEALNPGATYDYKWYVRGTPGTILSTDSFLDVQVGGTYIVTATMQDGTGCERMEEIVVDESIAPTFDADDVVIVDDTNNNRLDNYSITIITENDNLGIGDYEFSLIDENGIQTLFQDEPVFNNIKGGIYTIVIQDKDGCQPNARLDVSVIQYPKFLTPNGDGLNDTWKIKGANSSFYPSSSIHVFDRFGKIVAILPIDHIGWDGTYNGNVLPSSDYWFKIQLVDRKGQVHQHQGHFSLLRR</sequence>
<proteinExistence type="predicted"/>
<organism evidence="3 4">
    <name type="scientific">Tenacibaculum polynesiense</name>
    <dbReference type="NCBI Taxonomy" id="3137857"/>
    <lineage>
        <taxon>Bacteria</taxon>
        <taxon>Pseudomonadati</taxon>
        <taxon>Bacteroidota</taxon>
        <taxon>Flavobacteriia</taxon>
        <taxon>Flavobacteriales</taxon>
        <taxon>Flavobacteriaceae</taxon>
        <taxon>Tenacibaculum</taxon>
    </lineage>
</organism>
<name>A0ABP1EWN4_9FLAO</name>
<dbReference type="Pfam" id="PF00801">
    <property type="entry name" value="PKD"/>
    <property type="match status" value="1"/>
</dbReference>
<dbReference type="SUPFAM" id="SSF69322">
    <property type="entry name" value="Tricorn protease domain 2"/>
    <property type="match status" value="1"/>
</dbReference>
<feature type="region of interest" description="Disordered" evidence="1">
    <location>
        <begin position="94"/>
        <end position="113"/>
    </location>
</feature>
<protein>
    <submittedName>
        <fullName evidence="3">PKD domain-containing protein</fullName>
    </submittedName>
</protein>
<reference evidence="3 4" key="1">
    <citation type="submission" date="2024-05" db="EMBL/GenBank/DDBJ databases">
        <authorList>
            <person name="Duchaud E."/>
        </authorList>
    </citation>
    <scope>NUCLEOTIDE SEQUENCE [LARGE SCALE GENOMIC DNA]</scope>
    <source>
        <strain evidence="3">Ena-SAMPLE-TAB-13-05-2024-13:56:06:370-140308</strain>
    </source>
</reference>
<dbReference type="InterPro" id="IPR026341">
    <property type="entry name" value="T9SS_type_B"/>
</dbReference>
<dbReference type="EMBL" id="CAXJIO010000010">
    <property type="protein sequence ID" value="CAL2101842.1"/>
    <property type="molecule type" value="Genomic_DNA"/>
</dbReference>
<dbReference type="SUPFAM" id="SSF49299">
    <property type="entry name" value="PKD domain"/>
    <property type="match status" value="1"/>
</dbReference>
<dbReference type="InterPro" id="IPR035986">
    <property type="entry name" value="PKD_dom_sf"/>
</dbReference>
<accession>A0ABP1EWN4</accession>
<evidence type="ECO:0000256" key="1">
    <source>
        <dbReference type="SAM" id="MobiDB-lite"/>
    </source>
</evidence>
<comment type="caution">
    <text evidence="3">The sequence shown here is derived from an EMBL/GenBank/DDBJ whole genome shotgun (WGS) entry which is preliminary data.</text>
</comment>
<evidence type="ECO:0000259" key="2">
    <source>
        <dbReference type="PROSITE" id="PS50093"/>
    </source>
</evidence>
<dbReference type="Gene3D" id="2.60.40.10">
    <property type="entry name" value="Immunoglobulins"/>
    <property type="match status" value="1"/>
</dbReference>
<evidence type="ECO:0000313" key="4">
    <source>
        <dbReference type="Proteomes" id="UP001497527"/>
    </source>
</evidence>
<dbReference type="RefSeq" id="WP_348714983.1">
    <property type="nucleotide sequence ID" value="NZ_CAXJIO010000010.1"/>
</dbReference>
<dbReference type="PROSITE" id="PS50093">
    <property type="entry name" value="PKD"/>
    <property type="match status" value="1"/>
</dbReference>
<keyword evidence="4" id="KW-1185">Reference proteome</keyword>
<dbReference type="InterPro" id="IPR013783">
    <property type="entry name" value="Ig-like_fold"/>
</dbReference>
<dbReference type="Proteomes" id="UP001497527">
    <property type="component" value="Unassembled WGS sequence"/>
</dbReference>